<dbReference type="InterPro" id="IPR021153">
    <property type="entry name" value="HrcA_C"/>
</dbReference>
<dbReference type="Gene3D" id="3.30.450.40">
    <property type="match status" value="1"/>
</dbReference>
<dbReference type="HAMAP" id="MF_00081">
    <property type="entry name" value="HrcA"/>
    <property type="match status" value="1"/>
</dbReference>
<comment type="caution">
    <text evidence="8">The sequence shown here is derived from an EMBL/GenBank/DDBJ whole genome shotgun (WGS) entry which is preliminary data.</text>
</comment>
<evidence type="ECO:0000256" key="2">
    <source>
        <dbReference type="ARBA" id="ARBA00023015"/>
    </source>
</evidence>
<evidence type="ECO:0000256" key="5">
    <source>
        <dbReference type="HAMAP-Rule" id="MF_00081"/>
    </source>
</evidence>
<dbReference type="Proteomes" id="UP000705983">
    <property type="component" value="Unassembled WGS sequence"/>
</dbReference>
<dbReference type="Gene3D" id="3.30.390.60">
    <property type="entry name" value="Heat-inducible transcription repressor hrca homolog, domain 3"/>
    <property type="match status" value="1"/>
</dbReference>
<evidence type="ECO:0000256" key="3">
    <source>
        <dbReference type="ARBA" id="ARBA00023016"/>
    </source>
</evidence>
<dbReference type="InterPro" id="IPR002571">
    <property type="entry name" value="HrcA"/>
</dbReference>
<accession>A0ABS2THK4</accession>
<evidence type="ECO:0000259" key="7">
    <source>
        <dbReference type="Pfam" id="PF03444"/>
    </source>
</evidence>
<dbReference type="PANTHER" id="PTHR34824">
    <property type="entry name" value="HEAT-INDUCIBLE TRANSCRIPTION REPRESSOR HRCA"/>
    <property type="match status" value="1"/>
</dbReference>
<comment type="function">
    <text evidence="5">Negative regulator of class I heat shock genes (grpE-dnaK-dnaJ and groELS operons). Prevents heat-shock induction of these operons.</text>
</comment>
<dbReference type="InterPro" id="IPR023120">
    <property type="entry name" value="WHTH_transcript_rep_HrcA_IDD"/>
</dbReference>
<dbReference type="Gene3D" id="1.10.10.10">
    <property type="entry name" value="Winged helix-like DNA-binding domain superfamily/Winged helix DNA-binding domain"/>
    <property type="match status" value="1"/>
</dbReference>
<evidence type="ECO:0000256" key="4">
    <source>
        <dbReference type="ARBA" id="ARBA00023163"/>
    </source>
</evidence>
<keyword evidence="1 5" id="KW-0678">Repressor</keyword>
<dbReference type="PIRSF" id="PIRSF005485">
    <property type="entry name" value="HrcA"/>
    <property type="match status" value="1"/>
</dbReference>
<evidence type="ECO:0000313" key="8">
    <source>
        <dbReference type="EMBL" id="MBM9432764.1"/>
    </source>
</evidence>
<dbReference type="InterPro" id="IPR005104">
    <property type="entry name" value="WHTH_HrcA_DNA-bd"/>
</dbReference>
<feature type="domain" description="Heat-inducible transcription repressor HrcA C-terminal" evidence="6">
    <location>
        <begin position="113"/>
        <end position="325"/>
    </location>
</feature>
<keyword evidence="4 5" id="KW-0804">Transcription</keyword>
<dbReference type="SUPFAM" id="SSF55781">
    <property type="entry name" value="GAF domain-like"/>
    <property type="match status" value="1"/>
</dbReference>
<dbReference type="Pfam" id="PF03444">
    <property type="entry name" value="WHD_HrcA"/>
    <property type="match status" value="1"/>
</dbReference>
<dbReference type="EMBL" id="JAFFJS010000002">
    <property type="protein sequence ID" value="MBM9432764.1"/>
    <property type="molecule type" value="Genomic_DNA"/>
</dbReference>
<feature type="domain" description="Winged helix-turn-helix transcription repressor HrcA DNA-binding" evidence="7">
    <location>
        <begin position="18"/>
        <end position="83"/>
    </location>
</feature>
<organism evidence="8 9">
    <name type="scientific">Flaviflexus equikiangi</name>
    <dbReference type="NCBI Taxonomy" id="2758573"/>
    <lineage>
        <taxon>Bacteria</taxon>
        <taxon>Bacillati</taxon>
        <taxon>Actinomycetota</taxon>
        <taxon>Actinomycetes</taxon>
        <taxon>Actinomycetales</taxon>
        <taxon>Actinomycetaceae</taxon>
        <taxon>Flaviflexus</taxon>
    </lineage>
</organism>
<sequence length="341" mass="36815">MSSARKGDGVRSDERRLKVLQAIVQDYVQTREPVGSKAIADRHGFDVSSATIRNDMAALEEVGLIHQPHTSAGRVPTDRGYRAFVDTISQVKPMSPAEKKAIETWLEGAVDVDDVLFRAGRLLAQLTKQVAVVQYPARERSTVRHIELVPISDHHSFLIVITDSGTVEQRSIEVGLTDPQAVDLSSRLNASFVNKSGPDIAESGLDDDTLSPADRQRAGSIIAVLKDVMTDDVEERLVMAGTANLARTNIDFTHTITPVLEALEEQVVLLRLFAEVSGDLAITIGSENNDEGLSEASIVTSTYGGAGTARLGIVGPTRMDYPGAMVSVRAVARYLTRILGS</sequence>
<dbReference type="SUPFAM" id="SSF46785">
    <property type="entry name" value="Winged helix' DNA-binding domain"/>
    <property type="match status" value="1"/>
</dbReference>
<reference evidence="9" key="1">
    <citation type="submission" date="2021-02" db="EMBL/GenBank/DDBJ databases">
        <title>Leucobacter sp. CX169.</title>
        <authorList>
            <person name="Cheng Y."/>
        </authorList>
    </citation>
    <scope>NUCLEOTIDE SEQUENCE [LARGE SCALE GENOMIC DNA]</scope>
    <source>
        <strain evidence="9">JY899</strain>
    </source>
</reference>
<evidence type="ECO:0000259" key="6">
    <source>
        <dbReference type="Pfam" id="PF01628"/>
    </source>
</evidence>
<dbReference type="NCBIfam" id="TIGR00331">
    <property type="entry name" value="hrcA"/>
    <property type="match status" value="1"/>
</dbReference>
<comment type="similarity">
    <text evidence="5">Belongs to the HrcA family.</text>
</comment>
<dbReference type="Pfam" id="PF01628">
    <property type="entry name" value="HrcA"/>
    <property type="match status" value="1"/>
</dbReference>
<proteinExistence type="inferred from homology"/>
<evidence type="ECO:0000313" key="9">
    <source>
        <dbReference type="Proteomes" id="UP000705983"/>
    </source>
</evidence>
<dbReference type="InterPro" id="IPR036390">
    <property type="entry name" value="WH_DNA-bd_sf"/>
</dbReference>
<protein>
    <recommendedName>
        <fullName evidence="5">Heat-inducible transcription repressor HrcA</fullName>
    </recommendedName>
</protein>
<dbReference type="InterPro" id="IPR036388">
    <property type="entry name" value="WH-like_DNA-bd_sf"/>
</dbReference>
<gene>
    <name evidence="5 8" type="primary">hrcA</name>
    <name evidence="8" type="ORF">JVW63_03485</name>
</gene>
<dbReference type="InterPro" id="IPR029016">
    <property type="entry name" value="GAF-like_dom_sf"/>
</dbReference>
<name>A0ABS2THK4_9ACTO</name>
<evidence type="ECO:0000256" key="1">
    <source>
        <dbReference type="ARBA" id="ARBA00022491"/>
    </source>
</evidence>
<keyword evidence="2 5" id="KW-0805">Transcription regulation</keyword>
<keyword evidence="9" id="KW-1185">Reference proteome</keyword>
<dbReference type="PANTHER" id="PTHR34824:SF1">
    <property type="entry name" value="HEAT-INDUCIBLE TRANSCRIPTION REPRESSOR HRCA"/>
    <property type="match status" value="1"/>
</dbReference>
<keyword evidence="3 5" id="KW-0346">Stress response</keyword>